<proteinExistence type="predicted"/>
<dbReference type="EMBL" id="FR714878">
    <property type="protein sequence ID" value="CBX33322.1"/>
    <property type="molecule type" value="Genomic_DNA"/>
</dbReference>
<protein>
    <submittedName>
        <fullName evidence="1">Uncharacterized protein</fullName>
    </submittedName>
</protein>
<evidence type="ECO:0000313" key="1">
    <source>
        <dbReference type="EMBL" id="CBX33322.1"/>
    </source>
</evidence>
<organism evidence="1">
    <name type="scientific">Flavobacterium phage FKj-2</name>
    <dbReference type="NCBI Taxonomy" id="908821"/>
    <lineage>
        <taxon>Viruses</taxon>
    </lineage>
</organism>
<accession>E3Q0T8</accession>
<reference evidence="1" key="1">
    <citation type="journal article" date="2011" name="Appl. Environ. Microbiol.">
        <title>Phage Specificity of the Freshwater Fish Pathogen Flavobacterium columnare.</title>
        <authorList>
            <person name="Laanto E."/>
            <person name="Sundberg L.R."/>
            <person name="Bamford J.K."/>
        </authorList>
    </citation>
    <scope>NUCLEOTIDE SEQUENCE</scope>
</reference>
<name>E3Q0T8_9VIRU</name>
<sequence length="256" mass="29472">MQESENKLYNLACELEQVISKFKNRFDVQNGNATAWKRRSDIKAKFENSPKSIGDGLTTTGWCVSASEALLNDTVFQTFLAYRNAKAKLISIDIKEQFYGYCFNGSQNKYHTAILVTIDDFLIVVDITCTQFGNAYVGKDIWDYKTWQNTFRSNLCKHNIFDFHNNPQLIAPILDTEWNNNLSLEEVIIKYNLHDITNIVDSERDLLVDFLHKKMNAFNNNLLIKNIGVADYKYLTQVNDLLDHLPLTDLSIGYSV</sequence>